<accession>A0A7V7QJ19</accession>
<protein>
    <recommendedName>
        <fullName evidence="3">Sigma-70 family RNA polymerase sigma factor</fullName>
    </recommendedName>
</protein>
<sequence length="151" mass="17619">MKITAEYLAQYTYLESQIKRMRRKLKYYEKNPLKSEHGVVKGSMPGFPFAQCHFVVSGPKVKSDEKRKELIQQLIIDLKGNEQLYEDMKLDIELFLEKVTDLEIKSILQMKFVDNMSLEKIGEELGYDKSSISRKIDKFLKSMEDSTHATS</sequence>
<organism evidence="1 2">
    <name type="scientific">Candidatus Galacturonatibacter soehngenii</name>
    <dbReference type="NCBI Taxonomy" id="2307010"/>
    <lineage>
        <taxon>Bacteria</taxon>
        <taxon>Bacillati</taxon>
        <taxon>Bacillota</taxon>
        <taxon>Clostridia</taxon>
        <taxon>Lachnospirales</taxon>
        <taxon>Lachnospiraceae</taxon>
        <taxon>Candidatus Galacturonatibacter</taxon>
    </lineage>
</organism>
<comment type="caution">
    <text evidence="1">The sequence shown here is derived from an EMBL/GenBank/DDBJ whole genome shotgun (WGS) entry which is preliminary data.</text>
</comment>
<dbReference type="AlphaFoldDB" id="A0A7V7QJ19"/>
<evidence type="ECO:0008006" key="3">
    <source>
        <dbReference type="Google" id="ProtNLM"/>
    </source>
</evidence>
<evidence type="ECO:0000313" key="2">
    <source>
        <dbReference type="Proteomes" id="UP000461768"/>
    </source>
</evidence>
<reference evidence="1 2" key="1">
    <citation type="submission" date="2019-09" db="EMBL/GenBank/DDBJ databases">
        <authorList>
            <person name="Valk L.C."/>
        </authorList>
    </citation>
    <scope>NUCLEOTIDE SEQUENCE [LARGE SCALE GENOMIC DNA]</scope>
    <source>
        <strain evidence="1">GalUA</strain>
    </source>
</reference>
<dbReference type="Proteomes" id="UP000461768">
    <property type="component" value="Unassembled WGS sequence"/>
</dbReference>
<keyword evidence="2" id="KW-1185">Reference proteome</keyword>
<gene>
    <name evidence="1" type="ORF">F7O84_08180</name>
</gene>
<dbReference type="OrthoDB" id="58802at2"/>
<dbReference type="RefSeq" id="WP_151144066.1">
    <property type="nucleotide sequence ID" value="NZ_WAGX01000005.1"/>
</dbReference>
<proteinExistence type="predicted"/>
<evidence type="ECO:0000313" key="1">
    <source>
        <dbReference type="EMBL" id="KAB1437574.1"/>
    </source>
</evidence>
<reference evidence="1 2" key="2">
    <citation type="submission" date="2020-02" db="EMBL/GenBank/DDBJ databases">
        <title>Candidatus Galacturonibacter soehngenii shows hetero-acetogenic catabolism of galacturonic acid but lacks a canonical carbon monoxide dehydrogenase/acetyl-CoA synthase complex.</title>
        <authorList>
            <person name="Diender M."/>
            <person name="Stouten G.R."/>
            <person name="Petersen J.F."/>
            <person name="Nielsen P.H."/>
            <person name="Dueholm M.S."/>
            <person name="Pronk J.T."/>
            <person name="Van Loosdrecht M.C.M."/>
        </authorList>
    </citation>
    <scope>NUCLEOTIDE SEQUENCE [LARGE SCALE GENOMIC DNA]</scope>
    <source>
        <strain evidence="1">GalUA</strain>
    </source>
</reference>
<dbReference type="EMBL" id="WAGX01000005">
    <property type="protein sequence ID" value="KAB1437574.1"/>
    <property type="molecule type" value="Genomic_DNA"/>
</dbReference>
<name>A0A7V7QJ19_9FIRM</name>